<dbReference type="AlphaFoldDB" id="A0A7G5XEG4"/>
<dbReference type="CDD" id="cd10931">
    <property type="entry name" value="CE4_u7"/>
    <property type="match status" value="1"/>
</dbReference>
<organism evidence="2 3">
    <name type="scientific">Lacibacter sediminis</name>
    <dbReference type="NCBI Taxonomy" id="2760713"/>
    <lineage>
        <taxon>Bacteria</taxon>
        <taxon>Pseudomonadati</taxon>
        <taxon>Bacteroidota</taxon>
        <taxon>Chitinophagia</taxon>
        <taxon>Chitinophagales</taxon>
        <taxon>Chitinophagaceae</taxon>
        <taxon>Lacibacter</taxon>
    </lineage>
</organism>
<evidence type="ECO:0000259" key="1">
    <source>
        <dbReference type="Pfam" id="PF23019"/>
    </source>
</evidence>
<evidence type="ECO:0000313" key="2">
    <source>
        <dbReference type="EMBL" id="QNA43867.1"/>
    </source>
</evidence>
<sequence>MLVYTPHITPRISYIIQLLNERWQIDVAVTDDLTLFQQSNDVKLVYAEERIDDSSLFLQSTGLLLQHDIRKQYITCFNWEDGKAFFQTTDDVGFDIFSAIFYLITRYEEYLEYEPDEYGRYAHWNSLAWKEGFLHQPIIDVWLMKFEAKLKQRYSLLTTHHSPFTFLPTYDIDIAWSYKHKGLLKTVGAVVMHPSTIAKRLRVLSGKETDPFDSYDWLQQLHEQYALQPIYFFLLAERNNEYDKNISPRKTALQQLIRSTAAKATVAIHPSTESAVNPTALKKEKEILQTIVRKPIPLTRNHYIQFHLPHSYRSLIVNGFTDEYSMGYGTVNGFRASTSHSFLWYDLEKEETTALRVHPFAYMDANSFYELHHSTEEALEEIKKLCSEVQAVNGTFITIFHNHMLGTDPMFKGWKEMYENFVATVISTKERSVEQ</sequence>
<reference evidence="3" key="1">
    <citation type="submission" date="2020-08" db="EMBL/GenBank/DDBJ databases">
        <title>Lacibacter sp. S13-6-6 genome sequencing.</title>
        <authorList>
            <person name="Jin L."/>
        </authorList>
    </citation>
    <scope>NUCLEOTIDE SEQUENCE [LARGE SCALE GENOMIC DNA]</scope>
    <source>
        <strain evidence="3">S13-6-6</strain>
    </source>
</reference>
<gene>
    <name evidence="2" type="ORF">H4075_17575</name>
</gene>
<dbReference type="InterPro" id="IPR054297">
    <property type="entry name" value="DUF7033"/>
</dbReference>
<dbReference type="Pfam" id="PF23019">
    <property type="entry name" value="DUF7033"/>
    <property type="match status" value="1"/>
</dbReference>
<accession>A0A7G5XEG4</accession>
<dbReference type="EMBL" id="CP060007">
    <property type="protein sequence ID" value="QNA43867.1"/>
    <property type="molecule type" value="Genomic_DNA"/>
</dbReference>
<keyword evidence="3" id="KW-1185">Reference proteome</keyword>
<feature type="domain" description="DUF7033" evidence="1">
    <location>
        <begin position="93"/>
        <end position="181"/>
    </location>
</feature>
<evidence type="ECO:0000313" key="3">
    <source>
        <dbReference type="Proteomes" id="UP000515344"/>
    </source>
</evidence>
<dbReference type="RefSeq" id="WP_182802129.1">
    <property type="nucleotide sequence ID" value="NZ_CP060007.1"/>
</dbReference>
<name>A0A7G5XEG4_9BACT</name>
<proteinExistence type="predicted"/>
<dbReference type="KEGG" id="lacs:H4075_17575"/>
<protein>
    <submittedName>
        <fullName evidence="2">Polysaccharide deacetylase family protein</fullName>
    </submittedName>
</protein>
<dbReference type="Proteomes" id="UP000515344">
    <property type="component" value="Chromosome"/>
</dbReference>